<proteinExistence type="predicted"/>
<organism evidence="2 3">
    <name type="scientific">Georgfuchsia toluolica</name>
    <dbReference type="NCBI Taxonomy" id="424218"/>
    <lineage>
        <taxon>Bacteria</taxon>
        <taxon>Pseudomonadati</taxon>
        <taxon>Pseudomonadota</taxon>
        <taxon>Betaproteobacteria</taxon>
        <taxon>Nitrosomonadales</taxon>
        <taxon>Sterolibacteriaceae</taxon>
        <taxon>Georgfuchsia</taxon>
    </lineage>
</organism>
<sequence length="57" mass="5864">MSLISKSHVKNCERSEPNGRLPREGGGWEGAGLSSAFSAKLPSTSSNAILFGSSLVG</sequence>
<evidence type="ECO:0000313" key="3">
    <source>
        <dbReference type="Proteomes" id="UP000742786"/>
    </source>
</evidence>
<gene>
    <name evidence="2" type="ORF">GTOL_12281</name>
</gene>
<feature type="compositionally biased region" description="Basic and acidic residues" evidence="1">
    <location>
        <begin position="10"/>
        <end position="23"/>
    </location>
</feature>
<protein>
    <submittedName>
        <fullName evidence="2">Uncharacterized protein</fullName>
    </submittedName>
</protein>
<keyword evidence="3" id="KW-1185">Reference proteome</keyword>
<accession>A0A916J6L6</accession>
<dbReference type="Proteomes" id="UP000742786">
    <property type="component" value="Unassembled WGS sequence"/>
</dbReference>
<name>A0A916J6L6_9PROT</name>
<comment type="caution">
    <text evidence="2">The sequence shown here is derived from an EMBL/GenBank/DDBJ whole genome shotgun (WGS) entry which is preliminary data.</text>
</comment>
<dbReference type="EMBL" id="CAJQUM010000001">
    <property type="protein sequence ID" value="CAG4884398.1"/>
    <property type="molecule type" value="Genomic_DNA"/>
</dbReference>
<evidence type="ECO:0000256" key="1">
    <source>
        <dbReference type="SAM" id="MobiDB-lite"/>
    </source>
</evidence>
<feature type="region of interest" description="Disordered" evidence="1">
    <location>
        <begin position="1"/>
        <end position="27"/>
    </location>
</feature>
<evidence type="ECO:0000313" key="2">
    <source>
        <dbReference type="EMBL" id="CAG4884398.1"/>
    </source>
</evidence>
<reference evidence="2" key="1">
    <citation type="submission" date="2021-04" db="EMBL/GenBank/DDBJ databases">
        <authorList>
            <person name="Hornung B."/>
        </authorList>
    </citation>
    <scope>NUCLEOTIDE SEQUENCE</scope>
    <source>
        <strain evidence="2">G5G6</strain>
    </source>
</reference>
<dbReference type="AlphaFoldDB" id="A0A916J6L6"/>